<dbReference type="EMBL" id="JN831109">
    <property type="protein sequence ID" value="AEZ55679.1"/>
    <property type="molecule type" value="Genomic_DNA"/>
</dbReference>
<keyword evidence="5" id="KW-0808">Transferase</keyword>
<accession>H6VLF5</accession>
<evidence type="ECO:0000313" key="6">
    <source>
        <dbReference type="EMBL" id="AEZ55679.1"/>
    </source>
</evidence>
<sequence length="290" mass="31789">MALSIAVTPSSNSRMPRTAVLRRAVRCSSAASVPTTQPDLRNYWTSLISDVDRKLNDAVPLKYPELIHESMRYSLLAKTAKRAPPVMCIAACELFGGDRAAAIPTVCALEMVHAASFVHDDLPYIDDALSRRGQLPNHTLYGPDMAILAGDALLPLAFQYIVLHTPTQLVSQLHLLRVVQEIARAVGSTGMAATQFIGENKFGELGRCSAVCGALLGGASDEEIERLGEYGRIVGILYRVVEDMLEGKKVNIGVVEDLKSRARKELYMFEKYGDKVLPLHTFIDYAAERV</sequence>
<dbReference type="PANTHER" id="PTHR43281:SF5">
    <property type="entry name" value="HETERODIMERIC GERANYLGERANYL PYROPHOSPHATE SYNTHASE SMALL SUBUNIT, CHLOROPLASTIC"/>
    <property type="match status" value="1"/>
</dbReference>
<dbReference type="GO" id="GO:0046872">
    <property type="term" value="F:metal ion binding"/>
    <property type="evidence" value="ECO:0007669"/>
    <property type="project" value="UniProtKB-KW"/>
</dbReference>
<proteinExistence type="inferred from homology"/>
<keyword evidence="3" id="KW-0479">Metal-binding</keyword>
<dbReference type="InterPro" id="IPR008949">
    <property type="entry name" value="Isoprenoid_synthase_dom_sf"/>
</dbReference>
<dbReference type="PANTHER" id="PTHR43281">
    <property type="entry name" value="FARNESYL DIPHOSPHATE SYNTHASE"/>
    <property type="match status" value="1"/>
</dbReference>
<reference evidence="6" key="1">
    <citation type="journal article" date="2012" name="J. Exp. Bot.">
        <title>Genome-wide identification and characterization of novel genes involved in terpenoid biosynthesis in Salvia miltiorrhiza.</title>
        <authorList>
            <person name="Ma Y."/>
            <person name="Yuan L."/>
            <person name="Wu B."/>
            <person name="Li X."/>
            <person name="Chen S."/>
            <person name="Lu S."/>
        </authorList>
    </citation>
    <scope>NUCLEOTIDE SEQUENCE</scope>
</reference>
<comment type="cofactor">
    <cofactor evidence="1">
        <name>Mg(2+)</name>
        <dbReference type="ChEBI" id="CHEBI:18420"/>
    </cofactor>
</comment>
<protein>
    <submittedName>
        <fullName evidence="6">Geranyl diphosphate synthase small subunit type II.1</fullName>
    </submittedName>
</protein>
<evidence type="ECO:0000256" key="2">
    <source>
        <dbReference type="ARBA" id="ARBA00006706"/>
    </source>
</evidence>
<evidence type="ECO:0000256" key="1">
    <source>
        <dbReference type="ARBA" id="ARBA00001946"/>
    </source>
</evidence>
<evidence type="ECO:0000256" key="4">
    <source>
        <dbReference type="ARBA" id="ARBA00022842"/>
    </source>
</evidence>
<dbReference type="AlphaFoldDB" id="H6VLF5"/>
<evidence type="ECO:0000256" key="3">
    <source>
        <dbReference type="ARBA" id="ARBA00022723"/>
    </source>
</evidence>
<name>H6VLF5_SALMI</name>
<gene>
    <name evidence="6" type="primary">GPPS.SSUII.1</name>
</gene>
<dbReference type="Gene3D" id="1.10.600.10">
    <property type="entry name" value="Farnesyl Diphosphate Synthase"/>
    <property type="match status" value="1"/>
</dbReference>
<dbReference type="SMR" id="H6VLF5"/>
<dbReference type="GO" id="GO:0008299">
    <property type="term" value="P:isoprenoid biosynthetic process"/>
    <property type="evidence" value="ECO:0007669"/>
    <property type="project" value="InterPro"/>
</dbReference>
<organism evidence="6">
    <name type="scientific">Salvia miltiorrhiza</name>
    <name type="common">Chinese sage</name>
    <dbReference type="NCBI Taxonomy" id="226208"/>
    <lineage>
        <taxon>Eukaryota</taxon>
        <taxon>Viridiplantae</taxon>
        <taxon>Streptophyta</taxon>
        <taxon>Embryophyta</taxon>
        <taxon>Tracheophyta</taxon>
        <taxon>Spermatophyta</taxon>
        <taxon>Magnoliopsida</taxon>
        <taxon>eudicotyledons</taxon>
        <taxon>Gunneridae</taxon>
        <taxon>Pentapetalae</taxon>
        <taxon>asterids</taxon>
        <taxon>lamiids</taxon>
        <taxon>Lamiales</taxon>
        <taxon>Lamiaceae</taxon>
        <taxon>Nepetoideae</taxon>
        <taxon>Mentheae</taxon>
        <taxon>Salviinae</taxon>
        <taxon>Salvia</taxon>
        <taxon>Salvia incertae sedis</taxon>
    </lineage>
</organism>
<dbReference type="Pfam" id="PF00348">
    <property type="entry name" value="polyprenyl_synt"/>
    <property type="match status" value="1"/>
</dbReference>
<dbReference type="GO" id="GO:0004659">
    <property type="term" value="F:prenyltransferase activity"/>
    <property type="evidence" value="ECO:0007669"/>
    <property type="project" value="InterPro"/>
</dbReference>
<keyword evidence="4" id="KW-0460">Magnesium</keyword>
<comment type="similarity">
    <text evidence="2 5">Belongs to the FPP/GGPP synthase family.</text>
</comment>
<dbReference type="InterPro" id="IPR000092">
    <property type="entry name" value="Polyprenyl_synt"/>
</dbReference>
<dbReference type="SUPFAM" id="SSF48576">
    <property type="entry name" value="Terpenoid synthases"/>
    <property type="match status" value="1"/>
</dbReference>
<evidence type="ECO:0000256" key="5">
    <source>
        <dbReference type="RuleBase" id="RU004466"/>
    </source>
</evidence>